<dbReference type="GeneID" id="41960088"/>
<dbReference type="RefSeq" id="XP_030983251.1">
    <property type="nucleotide sequence ID" value="XM_031125179.1"/>
</dbReference>
<evidence type="ECO:0000313" key="1">
    <source>
        <dbReference type="Proteomes" id="UP000515153"/>
    </source>
</evidence>
<name>A0A6P8B7Q8_PYRGI</name>
<accession>A0A6P8B7Q8</accession>
<sequence>MEPESLGTAARFYQVCLDDFWEVFAPWSRQLTLPNRLASDKEGRTHGHDRLTLGEVRWQTTSTSQTKTMPAGGLDLPGTCPDDASKFNVLDAVDRTGKLVAVGEVHQAQQAAPDRRLHNRASNDAPEPEYSKIDIELFGLIDFGLSDRLVKGPHALLVGLDRLRKPQVRLQLNLGTV</sequence>
<gene>
    <name evidence="2" type="ORF">PgNI_05142</name>
</gene>
<evidence type="ECO:0000313" key="2">
    <source>
        <dbReference type="RefSeq" id="XP_030983251.1"/>
    </source>
</evidence>
<reference evidence="2" key="2">
    <citation type="submission" date="2019-10" db="EMBL/GenBank/DDBJ databases">
        <authorList>
            <consortium name="NCBI Genome Project"/>
        </authorList>
    </citation>
    <scope>NUCLEOTIDE SEQUENCE</scope>
    <source>
        <strain evidence="2">NI907</strain>
    </source>
</reference>
<organism evidence="1 2">
    <name type="scientific">Pyricularia grisea</name>
    <name type="common">Crabgrass-specific blast fungus</name>
    <name type="synonym">Magnaporthe grisea</name>
    <dbReference type="NCBI Taxonomy" id="148305"/>
    <lineage>
        <taxon>Eukaryota</taxon>
        <taxon>Fungi</taxon>
        <taxon>Dikarya</taxon>
        <taxon>Ascomycota</taxon>
        <taxon>Pezizomycotina</taxon>
        <taxon>Sordariomycetes</taxon>
        <taxon>Sordariomycetidae</taxon>
        <taxon>Magnaporthales</taxon>
        <taxon>Pyriculariaceae</taxon>
        <taxon>Pyricularia</taxon>
    </lineage>
</organism>
<dbReference type="Proteomes" id="UP000515153">
    <property type="component" value="Chromosome I"/>
</dbReference>
<dbReference type="AlphaFoldDB" id="A0A6P8B7Q8"/>
<reference evidence="2" key="3">
    <citation type="submission" date="2025-08" db="UniProtKB">
        <authorList>
            <consortium name="RefSeq"/>
        </authorList>
    </citation>
    <scope>IDENTIFICATION</scope>
    <source>
        <strain evidence="2">NI907</strain>
    </source>
</reference>
<protein>
    <submittedName>
        <fullName evidence="2">Uncharacterized protein</fullName>
    </submittedName>
</protein>
<proteinExistence type="predicted"/>
<reference evidence="1 2" key="1">
    <citation type="journal article" date="2019" name="Mol. Biol. Evol.">
        <title>Blast fungal genomes show frequent chromosomal changes, gene gains and losses, and effector gene turnover.</title>
        <authorList>
            <person name="Gomez Luciano L.B."/>
            <person name="Jason Tsai I."/>
            <person name="Chuma I."/>
            <person name="Tosa Y."/>
            <person name="Chen Y.H."/>
            <person name="Li J.Y."/>
            <person name="Li M.Y."/>
            <person name="Jade Lu M.Y."/>
            <person name="Nakayashiki H."/>
            <person name="Li W.H."/>
        </authorList>
    </citation>
    <scope>NUCLEOTIDE SEQUENCE [LARGE SCALE GENOMIC DNA]</scope>
    <source>
        <strain evidence="1 2">NI907</strain>
    </source>
</reference>
<keyword evidence="1" id="KW-1185">Reference proteome</keyword>
<dbReference type="KEGG" id="pgri:PgNI_05142"/>